<keyword evidence="4 8" id="KW-0406">Ion transport</keyword>
<evidence type="ECO:0000256" key="7">
    <source>
        <dbReference type="ARBA" id="ARBA00023310"/>
    </source>
</evidence>
<dbReference type="GO" id="GO:0045259">
    <property type="term" value="C:proton-transporting ATP synthase complex"/>
    <property type="evidence" value="ECO:0007669"/>
    <property type="project" value="UniProtKB-KW"/>
</dbReference>
<keyword evidence="10" id="KW-1185">Reference proteome</keyword>
<dbReference type="NCBIfam" id="NF004402">
    <property type="entry name" value="PRK05758.2-2"/>
    <property type="match status" value="1"/>
</dbReference>
<dbReference type="InterPro" id="IPR000711">
    <property type="entry name" value="ATPase_OSCP/dsu"/>
</dbReference>
<dbReference type="PANTHER" id="PTHR11910">
    <property type="entry name" value="ATP SYNTHASE DELTA CHAIN"/>
    <property type="match status" value="1"/>
</dbReference>
<comment type="similarity">
    <text evidence="8">Belongs to the ATPase delta chain family.</text>
</comment>
<dbReference type="Gene3D" id="1.10.520.20">
    <property type="entry name" value="N-terminal domain of the delta subunit of the F1F0-ATP synthase"/>
    <property type="match status" value="1"/>
</dbReference>
<sequence>MAELNTVARPYTKAAFEYALEKGNLDQWSTMLSATAQVVQDSTMAQVLTNPALTYQQKAEVLISVCEEQMDDAGKNFTVLLAENQRLALLPEIALQFARLKAAQEKKVDVDLTTAFPLDDAQQQKLAQALSTKLGREVKLTSQVDKSILGGVVVRSDDLVIDGSIRARLAKLAEAMNS</sequence>
<dbReference type="NCBIfam" id="TIGR01145">
    <property type="entry name" value="ATP_synt_delta"/>
    <property type="match status" value="1"/>
</dbReference>
<proteinExistence type="inferred from homology"/>
<evidence type="ECO:0000313" key="10">
    <source>
        <dbReference type="Proteomes" id="UP000028252"/>
    </source>
</evidence>
<gene>
    <name evidence="8" type="primary">atpH</name>
    <name evidence="9" type="ORF">ADIMK_3426</name>
</gene>
<dbReference type="Proteomes" id="UP000028252">
    <property type="component" value="Unassembled WGS sequence"/>
</dbReference>
<dbReference type="HAMAP" id="MF_01416">
    <property type="entry name" value="ATP_synth_delta_bact"/>
    <property type="match status" value="1"/>
</dbReference>
<dbReference type="GO" id="GO:0046933">
    <property type="term" value="F:proton-transporting ATP synthase activity, rotational mechanism"/>
    <property type="evidence" value="ECO:0007669"/>
    <property type="project" value="UniProtKB-UniRule"/>
</dbReference>
<accession>A0A081FVI0</accession>
<comment type="caution">
    <text evidence="9">The sequence shown here is derived from an EMBL/GenBank/DDBJ whole genome shotgun (WGS) entry which is preliminary data.</text>
</comment>
<keyword evidence="7 8" id="KW-0066">ATP synthesis</keyword>
<evidence type="ECO:0000256" key="6">
    <source>
        <dbReference type="ARBA" id="ARBA00023196"/>
    </source>
</evidence>
<evidence type="ECO:0000256" key="1">
    <source>
        <dbReference type="ARBA" id="ARBA00004370"/>
    </source>
</evidence>
<dbReference type="Pfam" id="PF00213">
    <property type="entry name" value="OSCP"/>
    <property type="match status" value="1"/>
</dbReference>
<evidence type="ECO:0000313" key="9">
    <source>
        <dbReference type="EMBL" id="KEA62535.1"/>
    </source>
</evidence>
<keyword evidence="2 8" id="KW-0813">Transport</keyword>
<keyword evidence="8" id="KW-1003">Cell membrane</keyword>
<dbReference type="InterPro" id="IPR026015">
    <property type="entry name" value="ATP_synth_OSCP/delta_N_sf"/>
</dbReference>
<comment type="subcellular location">
    <subcellularLocation>
        <location evidence="8">Cell membrane</location>
        <topology evidence="8">Peripheral membrane protein</topology>
    </subcellularLocation>
    <subcellularLocation>
        <location evidence="1">Membrane</location>
    </subcellularLocation>
</comment>
<keyword evidence="9" id="KW-0378">Hydrolase</keyword>
<evidence type="ECO:0000256" key="5">
    <source>
        <dbReference type="ARBA" id="ARBA00023136"/>
    </source>
</evidence>
<evidence type="ECO:0000256" key="4">
    <source>
        <dbReference type="ARBA" id="ARBA00023065"/>
    </source>
</evidence>
<comment type="function">
    <text evidence="8">This protein is part of the stalk that links CF(0) to CF(1). It either transmits conformational changes from CF(0) to CF(1) or is implicated in proton conduction.</text>
</comment>
<evidence type="ECO:0000256" key="8">
    <source>
        <dbReference type="HAMAP-Rule" id="MF_01416"/>
    </source>
</evidence>
<dbReference type="PRINTS" id="PR00125">
    <property type="entry name" value="ATPASEDELTA"/>
</dbReference>
<dbReference type="GO" id="GO:0005886">
    <property type="term" value="C:plasma membrane"/>
    <property type="evidence" value="ECO:0007669"/>
    <property type="project" value="UniProtKB-SubCell"/>
</dbReference>
<keyword evidence="6 8" id="KW-0139">CF(1)</keyword>
<evidence type="ECO:0000256" key="2">
    <source>
        <dbReference type="ARBA" id="ARBA00022448"/>
    </source>
</evidence>
<dbReference type="PATRIC" id="fig|1232683.4.peg.3373"/>
<evidence type="ECO:0000256" key="3">
    <source>
        <dbReference type="ARBA" id="ARBA00022781"/>
    </source>
</evidence>
<dbReference type="AlphaFoldDB" id="A0A081FVI0"/>
<dbReference type="RefSeq" id="WP_036190811.1">
    <property type="nucleotide sequence ID" value="NZ_JMQN01000048.1"/>
</dbReference>
<keyword evidence="5 8" id="KW-0472">Membrane</keyword>
<name>A0A081FVI0_9GAMM</name>
<dbReference type="GO" id="GO:0016787">
    <property type="term" value="F:hydrolase activity"/>
    <property type="evidence" value="ECO:0007669"/>
    <property type="project" value="UniProtKB-KW"/>
</dbReference>
<dbReference type="eggNOG" id="COG0712">
    <property type="taxonomic scope" value="Bacteria"/>
</dbReference>
<organism evidence="9 10">
    <name type="scientific">Marinobacterium lacunae</name>
    <dbReference type="NCBI Taxonomy" id="1232683"/>
    <lineage>
        <taxon>Bacteria</taxon>
        <taxon>Pseudomonadati</taxon>
        <taxon>Pseudomonadota</taxon>
        <taxon>Gammaproteobacteria</taxon>
        <taxon>Oceanospirillales</taxon>
        <taxon>Oceanospirillaceae</taxon>
        <taxon>Marinobacterium</taxon>
    </lineage>
</organism>
<reference evidence="9 10" key="1">
    <citation type="submission" date="2014-04" db="EMBL/GenBank/DDBJ databases">
        <title>Marinobacterium kochiensis sp. nov., isolated from sediment sample collected from Kochi backwaters in Kerala, India.</title>
        <authorList>
            <person name="Singh A."/>
            <person name="Pinnaka A.K."/>
        </authorList>
    </citation>
    <scope>NUCLEOTIDE SEQUENCE [LARGE SCALE GENOMIC DNA]</scope>
    <source>
        <strain evidence="9 10">AK27</strain>
    </source>
</reference>
<dbReference type="OrthoDB" id="9816221at2"/>
<protein>
    <recommendedName>
        <fullName evidence="8">ATP synthase subunit delta</fullName>
    </recommendedName>
    <alternativeName>
        <fullName evidence="8">ATP synthase F(1) sector subunit delta</fullName>
    </alternativeName>
    <alternativeName>
        <fullName evidence="8">F-type ATPase subunit delta</fullName>
        <shortName evidence="8">F-ATPase subunit delta</shortName>
    </alternativeName>
</protein>
<dbReference type="EMBL" id="JMQN01000048">
    <property type="protein sequence ID" value="KEA62535.1"/>
    <property type="molecule type" value="Genomic_DNA"/>
</dbReference>
<comment type="function">
    <text evidence="8">F(1)F(0) ATP synthase produces ATP from ADP in the presence of a proton or sodium gradient. F-type ATPases consist of two structural domains, F(1) containing the extramembraneous catalytic core and F(0) containing the membrane proton channel, linked together by a central stalk and a peripheral stalk. During catalysis, ATP synthesis in the catalytic domain of F(1) is coupled via a rotary mechanism of the central stalk subunits to proton translocation.</text>
</comment>
<dbReference type="STRING" id="1232683.ADIMK_3426"/>
<dbReference type="SUPFAM" id="SSF47928">
    <property type="entry name" value="N-terminal domain of the delta subunit of the F1F0-ATP synthase"/>
    <property type="match status" value="1"/>
</dbReference>
<keyword evidence="3 8" id="KW-0375">Hydrogen ion transport</keyword>